<dbReference type="SUPFAM" id="SSF53474">
    <property type="entry name" value="alpha/beta-Hydrolases"/>
    <property type="match status" value="1"/>
</dbReference>
<dbReference type="Proteomes" id="UP000278775">
    <property type="component" value="Unassembled WGS sequence"/>
</dbReference>
<comment type="caution">
    <text evidence="3">The sequence shown here is derived from an EMBL/GenBank/DDBJ whole genome shotgun (WGS) entry which is preliminary data.</text>
</comment>
<reference evidence="3 4" key="1">
    <citation type="submission" date="2018-08" db="EMBL/GenBank/DDBJ databases">
        <title>Chryseobacterium nematophagum: a novel matrix digesting pathogen of nematodes.</title>
        <authorList>
            <person name="Page A."/>
            <person name="Roberts M."/>
            <person name="Felix M.-A."/>
            <person name="Weir W."/>
        </authorList>
    </citation>
    <scope>NUCLEOTIDE SEQUENCE [LARGE SCALE GENOMIC DNA]</scope>
    <source>
        <strain evidence="3 4">JUb129</strain>
    </source>
</reference>
<dbReference type="Gene3D" id="2.120.10.30">
    <property type="entry name" value="TolB, C-terminal domain"/>
    <property type="match status" value="1"/>
</dbReference>
<dbReference type="GO" id="GO:0006508">
    <property type="term" value="P:proteolysis"/>
    <property type="evidence" value="ECO:0007669"/>
    <property type="project" value="InterPro"/>
</dbReference>
<dbReference type="SUPFAM" id="SSF82171">
    <property type="entry name" value="DPP6 N-terminal domain-like"/>
    <property type="match status" value="2"/>
</dbReference>
<accession>A0A3M7TJ41</accession>
<dbReference type="InterPro" id="IPR029058">
    <property type="entry name" value="AB_hydrolase_fold"/>
</dbReference>
<dbReference type="PANTHER" id="PTHR42776">
    <property type="entry name" value="SERINE PEPTIDASE S9 FAMILY MEMBER"/>
    <property type="match status" value="1"/>
</dbReference>
<dbReference type="InterPro" id="IPR011042">
    <property type="entry name" value="6-blade_b-propeller_TolB-like"/>
</dbReference>
<dbReference type="GO" id="GO:0004252">
    <property type="term" value="F:serine-type endopeptidase activity"/>
    <property type="evidence" value="ECO:0007669"/>
    <property type="project" value="TreeGrafter"/>
</dbReference>
<dbReference type="InterPro" id="IPR001375">
    <property type="entry name" value="Peptidase_S9_cat"/>
</dbReference>
<evidence type="ECO:0000313" key="4">
    <source>
        <dbReference type="Proteomes" id="UP000278775"/>
    </source>
</evidence>
<proteinExistence type="predicted"/>
<keyword evidence="1" id="KW-0378">Hydrolase</keyword>
<dbReference type="PANTHER" id="PTHR42776:SF27">
    <property type="entry name" value="DIPEPTIDYL PEPTIDASE FAMILY MEMBER 6"/>
    <property type="match status" value="1"/>
</dbReference>
<evidence type="ECO:0000313" key="3">
    <source>
        <dbReference type="EMBL" id="RNA62679.1"/>
    </source>
</evidence>
<protein>
    <submittedName>
        <fullName evidence="3">S9 family peptidase</fullName>
    </submittedName>
</protein>
<gene>
    <name evidence="3" type="ORF">D1631_12410</name>
</gene>
<dbReference type="AlphaFoldDB" id="A0A3M7TJ41"/>
<dbReference type="EMBL" id="QWIU01000002">
    <property type="protein sequence ID" value="RNA62679.1"/>
    <property type="molecule type" value="Genomic_DNA"/>
</dbReference>
<organism evidence="3 4">
    <name type="scientific">Chryseobacterium nematophagum</name>
    <dbReference type="NCBI Taxonomy" id="2305228"/>
    <lineage>
        <taxon>Bacteria</taxon>
        <taxon>Pseudomonadati</taxon>
        <taxon>Bacteroidota</taxon>
        <taxon>Flavobacteriia</taxon>
        <taxon>Flavobacteriales</taxon>
        <taxon>Weeksellaceae</taxon>
        <taxon>Chryseobacterium group</taxon>
        <taxon>Chryseobacterium</taxon>
    </lineage>
</organism>
<sequence>MNINVKLLTITHIVVSTIMIEAQTSTTKTLPGDPALPSSKENLDKLISYDKGNFKYKVEDYFARPKASQFKISPDGSYLSYKEKDQDKKNHVYVKDLKTGQITKALVEKDDLIRSYGWLDKKRLFYTQDKGGNENIHLYAADIDGGNLKDLTPFEGITLGSVRLIKDTDFVIVTMNKNNKQIFEPYKINFKTGEMTQLYENKDVNNPIDDYLFDKDGNLRGYIVLENGLTTKTYYKDLQTDKYNLLKSTDWKDTFSIIRFNDNSQNKDEVYVVTNLDSDKSRIILYDAKKNEIIKEVYANPVFDVSSISVSGKNRNYELDYVSYNGIKSETIPMSDFYKKVHTKLQSEFVDKQFFVVSADDNDNKLLVIVDSDKLYGKYYEYDTKTQNIKLLFDLMPQLKEEDMAEMKPIEFKSRDGLTIHGYITLPKAALEGKKVPLIVNPHGGPQGIRDDWGFNPETQLFASRGYATLQVNFRISGGYGKEFQNSGYKQIGRKAMDDVEDGVKYVIEKGWVDKDKIAIYGGSHGGYATLMGLIKTPDLYSCGVDYVGVSNIFTFFESFPEYWKPYKEMVKQIWYDLDNPEEAKIAREVSPVFQIDKIKKPLFVVQGANDPRVNINESDQIVKAMRAKGFETPYMVKYDEGHGFGKEPNRIELYKYMMGFFAQNFNK</sequence>
<dbReference type="RefSeq" id="WP_122636732.1">
    <property type="nucleotide sequence ID" value="NZ_QWIU01000002.1"/>
</dbReference>
<evidence type="ECO:0000259" key="2">
    <source>
        <dbReference type="Pfam" id="PF00326"/>
    </source>
</evidence>
<name>A0A3M7TJ41_9FLAO</name>
<evidence type="ECO:0000256" key="1">
    <source>
        <dbReference type="ARBA" id="ARBA00022801"/>
    </source>
</evidence>
<dbReference type="Gene3D" id="3.40.50.1820">
    <property type="entry name" value="alpha/beta hydrolase"/>
    <property type="match status" value="1"/>
</dbReference>
<dbReference type="OrthoDB" id="108903at2"/>
<feature type="domain" description="Peptidase S9 prolyl oligopeptidase catalytic" evidence="2">
    <location>
        <begin position="453"/>
        <end position="667"/>
    </location>
</feature>
<dbReference type="Pfam" id="PF00326">
    <property type="entry name" value="Peptidase_S9"/>
    <property type="match status" value="1"/>
</dbReference>